<dbReference type="Proteomes" id="UP000288675">
    <property type="component" value="Chromosome"/>
</dbReference>
<evidence type="ECO:0000313" key="2">
    <source>
        <dbReference type="EMBL" id="QAT65228.1"/>
    </source>
</evidence>
<feature type="domain" description="Bacillus phage SPbeta YonK" evidence="1">
    <location>
        <begin position="1"/>
        <end position="60"/>
    </location>
</feature>
<dbReference type="AlphaFoldDB" id="A0AAJ3YY67"/>
<protein>
    <recommendedName>
        <fullName evidence="1">Bacillus phage SPbeta YonK domain-containing protein</fullName>
    </recommendedName>
</protein>
<proteinExistence type="predicted"/>
<gene>
    <name evidence="2" type="ORF">EQZ20_10045</name>
</gene>
<evidence type="ECO:0000313" key="3">
    <source>
        <dbReference type="Proteomes" id="UP000288675"/>
    </source>
</evidence>
<dbReference type="EMBL" id="CP035232">
    <property type="protein sequence ID" value="QAT65228.1"/>
    <property type="molecule type" value="Genomic_DNA"/>
</dbReference>
<dbReference type="InterPro" id="IPR018600">
    <property type="entry name" value="Phage_SP-beta_YonK"/>
</dbReference>
<dbReference type="Gene3D" id="6.20.120.10">
    <property type="match status" value="1"/>
</dbReference>
<reference evidence="2 3" key="1">
    <citation type="submission" date="2019-01" db="EMBL/GenBank/DDBJ databases">
        <title>Genome sequence of Bacillus glycinifermentans SRCM103574.</title>
        <authorList>
            <person name="Kong H.-J."/>
            <person name="Jeong S.-Y."/>
            <person name="Jeong D.-Y."/>
        </authorList>
    </citation>
    <scope>NUCLEOTIDE SEQUENCE [LARGE SCALE GENOMIC DNA]</scope>
    <source>
        <strain evidence="2 3">SRCM103574</strain>
    </source>
</reference>
<sequence length="63" mass="7362">MASKKVHQVNLKGFFDMDVMEITEQTKEAEYTYDFKEILSEFSGKNVSITIKEENELPVKEDE</sequence>
<dbReference type="Pfam" id="PF09642">
    <property type="entry name" value="YonK"/>
    <property type="match status" value="1"/>
</dbReference>
<name>A0AAJ3YY67_9BACI</name>
<dbReference type="RefSeq" id="WP_046132676.1">
    <property type="nucleotide sequence ID" value="NZ_CP035232.1"/>
</dbReference>
<dbReference type="GeneID" id="82853024"/>
<organism evidence="2 3">
    <name type="scientific">Bacillus glycinifermentans</name>
    <dbReference type="NCBI Taxonomy" id="1664069"/>
    <lineage>
        <taxon>Bacteria</taxon>
        <taxon>Bacillati</taxon>
        <taxon>Bacillota</taxon>
        <taxon>Bacilli</taxon>
        <taxon>Bacillales</taxon>
        <taxon>Bacillaceae</taxon>
        <taxon>Bacillus</taxon>
    </lineage>
</organism>
<dbReference type="InterPro" id="IPR037261">
    <property type="entry name" value="YonK_sf"/>
</dbReference>
<dbReference type="SUPFAM" id="SSF160570">
    <property type="entry name" value="YonK-like"/>
    <property type="match status" value="1"/>
</dbReference>
<accession>A0AAJ3YY67</accession>
<dbReference type="KEGG" id="bgy:BGLY_1958"/>
<evidence type="ECO:0000259" key="1">
    <source>
        <dbReference type="Pfam" id="PF09642"/>
    </source>
</evidence>